<feature type="compositionally biased region" description="Basic and acidic residues" evidence="2">
    <location>
        <begin position="35"/>
        <end position="44"/>
    </location>
</feature>
<protein>
    <submittedName>
        <fullName evidence="3">Uncharacterized protein</fullName>
    </submittedName>
</protein>
<evidence type="ECO:0000256" key="2">
    <source>
        <dbReference type="SAM" id="MobiDB-lite"/>
    </source>
</evidence>
<dbReference type="AlphaFoldDB" id="D5A9T4"/>
<feature type="compositionally biased region" description="Basic and acidic residues" evidence="2">
    <location>
        <begin position="102"/>
        <end position="120"/>
    </location>
</feature>
<reference evidence="3" key="1">
    <citation type="submission" date="2010-04" db="EMBL/GenBank/DDBJ databases">
        <authorList>
            <person name="Reid K.E."/>
            <person name="Liao N."/>
            <person name="Chan S."/>
            <person name="Docking R."/>
            <person name="Taylor G."/>
            <person name="Moore R."/>
            <person name="Mayo M."/>
            <person name="Munro S."/>
            <person name="King J."/>
            <person name="Yanchuk A."/>
            <person name="Holt R."/>
            <person name="Jones S."/>
            <person name="Marra M."/>
            <person name="Ritland C.E."/>
            <person name="Ritland K."/>
            <person name="Bohlmann J."/>
        </authorList>
    </citation>
    <scope>NUCLEOTIDE SEQUENCE</scope>
    <source>
        <tissue evidence="3">Bud</tissue>
    </source>
</reference>
<sequence length="127" mass="14394">MSQEKQHHHLFHRKEDGDEQVPQSADMYGAGNAETVDHEKALKEEKYHKHMEELGGLGIVGTGGFALHEKHEEKKDPENARRHKIEEEVAAAAAVGEGGYGFHEHHDKEESKEEAKETDGKKHHQLF</sequence>
<feature type="region of interest" description="Disordered" evidence="2">
    <location>
        <begin position="1"/>
        <end position="44"/>
    </location>
</feature>
<dbReference type="InterPro" id="IPR003496">
    <property type="entry name" value="ABA_WDS"/>
</dbReference>
<proteinExistence type="evidence at transcript level"/>
<feature type="region of interest" description="Disordered" evidence="2">
    <location>
        <begin position="98"/>
        <end position="127"/>
    </location>
</feature>
<evidence type="ECO:0000256" key="1">
    <source>
        <dbReference type="ARBA" id="ARBA00007160"/>
    </source>
</evidence>
<name>D5A9T4_PICSI</name>
<comment type="similarity">
    <text evidence="1">Belongs to the abscisic acid and water stress-induced protein family.</text>
</comment>
<feature type="compositionally biased region" description="Basic residues" evidence="2">
    <location>
        <begin position="1"/>
        <end position="12"/>
    </location>
</feature>
<dbReference type="EMBL" id="BT122957">
    <property type="protein sequence ID" value="ADE76303.1"/>
    <property type="molecule type" value="mRNA"/>
</dbReference>
<dbReference type="PANTHER" id="PTHR33801">
    <property type="entry name" value="ABSCISIC STRESS-RIPENING PROTEIN 5"/>
    <property type="match status" value="1"/>
</dbReference>
<organism evidence="3">
    <name type="scientific">Picea sitchensis</name>
    <name type="common">Sitka spruce</name>
    <name type="synonym">Pinus sitchensis</name>
    <dbReference type="NCBI Taxonomy" id="3332"/>
    <lineage>
        <taxon>Eukaryota</taxon>
        <taxon>Viridiplantae</taxon>
        <taxon>Streptophyta</taxon>
        <taxon>Embryophyta</taxon>
        <taxon>Tracheophyta</taxon>
        <taxon>Spermatophyta</taxon>
        <taxon>Pinopsida</taxon>
        <taxon>Pinidae</taxon>
        <taxon>Conifers I</taxon>
        <taxon>Pinales</taxon>
        <taxon>Pinaceae</taxon>
        <taxon>Picea</taxon>
    </lineage>
</organism>
<dbReference type="Pfam" id="PF02496">
    <property type="entry name" value="ABA_WDS"/>
    <property type="match status" value="1"/>
</dbReference>
<dbReference type="PANTHER" id="PTHR33801:SF26">
    <property type="entry name" value="OS04G0423400 PROTEIN"/>
    <property type="match status" value="1"/>
</dbReference>
<evidence type="ECO:0000313" key="3">
    <source>
        <dbReference type="EMBL" id="ADE76303.1"/>
    </source>
</evidence>
<accession>D5A9T4</accession>